<evidence type="ECO:0000313" key="3">
    <source>
        <dbReference type="Proteomes" id="UP000308652"/>
    </source>
</evidence>
<name>A0A5C3LQB6_9AGAR</name>
<evidence type="ECO:0000256" key="1">
    <source>
        <dbReference type="SAM" id="MobiDB-lite"/>
    </source>
</evidence>
<feature type="compositionally biased region" description="Polar residues" evidence="1">
    <location>
        <begin position="31"/>
        <end position="55"/>
    </location>
</feature>
<organism evidence="2 3">
    <name type="scientific">Crucibulum laeve</name>
    <dbReference type="NCBI Taxonomy" id="68775"/>
    <lineage>
        <taxon>Eukaryota</taxon>
        <taxon>Fungi</taxon>
        <taxon>Dikarya</taxon>
        <taxon>Basidiomycota</taxon>
        <taxon>Agaricomycotina</taxon>
        <taxon>Agaricomycetes</taxon>
        <taxon>Agaricomycetidae</taxon>
        <taxon>Agaricales</taxon>
        <taxon>Agaricineae</taxon>
        <taxon>Nidulariaceae</taxon>
        <taxon>Crucibulum</taxon>
    </lineage>
</organism>
<evidence type="ECO:0000313" key="2">
    <source>
        <dbReference type="EMBL" id="TFK34176.1"/>
    </source>
</evidence>
<dbReference type="EMBL" id="ML213635">
    <property type="protein sequence ID" value="TFK34176.1"/>
    <property type="molecule type" value="Genomic_DNA"/>
</dbReference>
<accession>A0A5C3LQB6</accession>
<dbReference type="Proteomes" id="UP000308652">
    <property type="component" value="Unassembled WGS sequence"/>
</dbReference>
<protein>
    <submittedName>
        <fullName evidence="2">Uncharacterized protein</fullName>
    </submittedName>
</protein>
<keyword evidence="3" id="KW-1185">Reference proteome</keyword>
<feature type="region of interest" description="Disordered" evidence="1">
    <location>
        <begin position="19"/>
        <end position="82"/>
    </location>
</feature>
<gene>
    <name evidence="2" type="ORF">BDQ12DRAFT_727097</name>
</gene>
<sequence>MPSEFLANTKKIFHRFLHSDPQKTSIVPHPVTSNNHTNDVAEQSKTLSPNISSASADDAVNPTPQPSIFEDAPPPYNSITTPITQEPAQEPALESVAEELQPSVRTPGADTPVAKQVSNITIPTVSGIISTSGSVTCTNIQGGYSEHNNSSRITNINSNNVSHVVVTNGGRTRVTTQYS</sequence>
<dbReference type="AlphaFoldDB" id="A0A5C3LQB6"/>
<proteinExistence type="predicted"/>
<reference evidence="2 3" key="1">
    <citation type="journal article" date="2019" name="Nat. Ecol. Evol.">
        <title>Megaphylogeny resolves global patterns of mushroom evolution.</title>
        <authorList>
            <person name="Varga T."/>
            <person name="Krizsan K."/>
            <person name="Foldi C."/>
            <person name="Dima B."/>
            <person name="Sanchez-Garcia M."/>
            <person name="Sanchez-Ramirez S."/>
            <person name="Szollosi G.J."/>
            <person name="Szarkandi J.G."/>
            <person name="Papp V."/>
            <person name="Albert L."/>
            <person name="Andreopoulos W."/>
            <person name="Angelini C."/>
            <person name="Antonin V."/>
            <person name="Barry K.W."/>
            <person name="Bougher N.L."/>
            <person name="Buchanan P."/>
            <person name="Buyck B."/>
            <person name="Bense V."/>
            <person name="Catcheside P."/>
            <person name="Chovatia M."/>
            <person name="Cooper J."/>
            <person name="Damon W."/>
            <person name="Desjardin D."/>
            <person name="Finy P."/>
            <person name="Geml J."/>
            <person name="Haridas S."/>
            <person name="Hughes K."/>
            <person name="Justo A."/>
            <person name="Karasinski D."/>
            <person name="Kautmanova I."/>
            <person name="Kiss B."/>
            <person name="Kocsube S."/>
            <person name="Kotiranta H."/>
            <person name="LaButti K.M."/>
            <person name="Lechner B.E."/>
            <person name="Liimatainen K."/>
            <person name="Lipzen A."/>
            <person name="Lukacs Z."/>
            <person name="Mihaltcheva S."/>
            <person name="Morgado L.N."/>
            <person name="Niskanen T."/>
            <person name="Noordeloos M.E."/>
            <person name="Ohm R.A."/>
            <person name="Ortiz-Santana B."/>
            <person name="Ovrebo C."/>
            <person name="Racz N."/>
            <person name="Riley R."/>
            <person name="Savchenko A."/>
            <person name="Shiryaev A."/>
            <person name="Soop K."/>
            <person name="Spirin V."/>
            <person name="Szebenyi C."/>
            <person name="Tomsovsky M."/>
            <person name="Tulloss R.E."/>
            <person name="Uehling J."/>
            <person name="Grigoriev I.V."/>
            <person name="Vagvolgyi C."/>
            <person name="Papp T."/>
            <person name="Martin F.M."/>
            <person name="Miettinen O."/>
            <person name="Hibbett D.S."/>
            <person name="Nagy L.G."/>
        </authorList>
    </citation>
    <scope>NUCLEOTIDE SEQUENCE [LARGE SCALE GENOMIC DNA]</scope>
    <source>
        <strain evidence="2 3">CBS 166.37</strain>
    </source>
</reference>